<feature type="region of interest" description="Disordered" evidence="1">
    <location>
        <begin position="337"/>
        <end position="365"/>
    </location>
</feature>
<dbReference type="Proteomes" id="UP000310108">
    <property type="component" value="Unassembled WGS sequence"/>
</dbReference>
<evidence type="ECO:0000313" key="3">
    <source>
        <dbReference type="Proteomes" id="UP000310108"/>
    </source>
</evidence>
<organism evidence="2 3">
    <name type="scientific">Colletotrichum tanaceti</name>
    <dbReference type="NCBI Taxonomy" id="1306861"/>
    <lineage>
        <taxon>Eukaryota</taxon>
        <taxon>Fungi</taxon>
        <taxon>Dikarya</taxon>
        <taxon>Ascomycota</taxon>
        <taxon>Pezizomycotina</taxon>
        <taxon>Sordariomycetes</taxon>
        <taxon>Hypocreomycetidae</taxon>
        <taxon>Glomerellales</taxon>
        <taxon>Glomerellaceae</taxon>
        <taxon>Colletotrichum</taxon>
        <taxon>Colletotrichum destructivum species complex</taxon>
    </lineage>
</organism>
<comment type="caution">
    <text evidence="2">The sequence shown here is derived from an EMBL/GenBank/DDBJ whole genome shotgun (WGS) entry which is preliminary data.</text>
</comment>
<gene>
    <name evidence="2" type="ORF">CTA1_10582</name>
</gene>
<feature type="compositionally biased region" description="Basic and acidic residues" evidence="1">
    <location>
        <begin position="344"/>
        <end position="353"/>
    </location>
</feature>
<dbReference type="AlphaFoldDB" id="A0A4U6X0Z8"/>
<feature type="compositionally biased region" description="Basic and acidic residues" evidence="1">
    <location>
        <begin position="468"/>
        <end position="491"/>
    </location>
</feature>
<dbReference type="EMBL" id="PJEX01000633">
    <property type="protein sequence ID" value="TKW49048.1"/>
    <property type="molecule type" value="Genomic_DNA"/>
</dbReference>
<accession>A0A4U6X0Z8</accession>
<reference evidence="2 3" key="1">
    <citation type="journal article" date="2019" name="PLoS ONE">
        <title>Comparative genome analysis indicates high evolutionary potential of pathogenicity genes in Colletotrichum tanaceti.</title>
        <authorList>
            <person name="Lelwala R.V."/>
            <person name="Korhonen P.K."/>
            <person name="Young N.D."/>
            <person name="Scott J.B."/>
            <person name="Ades P.A."/>
            <person name="Gasser R.B."/>
            <person name="Taylor P.W.J."/>
        </authorList>
    </citation>
    <scope>NUCLEOTIDE SEQUENCE [LARGE SCALE GENOMIC DNA]</scope>
    <source>
        <strain evidence="2">BRIP57314</strain>
    </source>
</reference>
<feature type="compositionally biased region" description="Low complexity" evidence="1">
    <location>
        <begin position="60"/>
        <end position="73"/>
    </location>
</feature>
<proteinExistence type="predicted"/>
<protein>
    <submittedName>
        <fullName evidence="2">Uncharacterized protein</fullName>
    </submittedName>
</protein>
<keyword evidence="3" id="KW-1185">Reference proteome</keyword>
<feature type="region of interest" description="Disordered" evidence="1">
    <location>
        <begin position="32"/>
        <end position="75"/>
    </location>
</feature>
<feature type="region of interest" description="Disordered" evidence="1">
    <location>
        <begin position="456"/>
        <end position="491"/>
    </location>
</feature>
<evidence type="ECO:0000313" key="2">
    <source>
        <dbReference type="EMBL" id="TKW49048.1"/>
    </source>
</evidence>
<sequence length="596" mass="66467">MTLWTNTFAELNFTTSRVNLILVQEPQAAVVPPLLPPRRPPRQFPRKQPSPVRPGLRPTSGSVSRSHLSVSSLRRPRPQELAAHADDAFQLAPHPLDNPLRRLPLAHHLALQPPLLDPEVLDPLVRRPQPLVRPLDLLPQLRDPRVSHRERRAAPSRHLAHLPRPRRLRLLEPPAQRPAQRRRVRQLRLQLRDRVLLGPQHPPPDLDLRVPRRHRVAVLGLHPPDHALQLLEVAHVARHRALEPLDADLELRYALRPRPEGLPRPPQLRLEFAHGRDPRAELLPQRQLEIVVLVDGRLVLPGAPREVAQPGQEEVEDLAAVRGQRQRDLAGREVLELQAGGAQRRGERGDDLGRVGAGEAQRGEGRVEVDEGRRAVRDRAEEGGDLRFDRRQGELLRQTVGQGGVGLEGARELRDLEAQRRHVLVEPLLLRVREVGLHAGVRQRVVCFLPRPLARRGRRWPGGGGGDGARERRRQEGRPHPRGRAADDIRHRRVAEDGVVADVHDPAVPAHGLGLDGVRLHEVVGEGVPSGRERRPVEAVPALPRRRSRRRQSVVLQAGAQGVDLLLEGPDALGVEDDGGVLQLVDLGVLLAEVAA</sequence>
<name>A0A4U6X0Z8_9PEZI</name>
<evidence type="ECO:0000256" key="1">
    <source>
        <dbReference type="SAM" id="MobiDB-lite"/>
    </source>
</evidence>